<evidence type="ECO:0000313" key="4">
    <source>
        <dbReference type="Proteomes" id="UP001626593"/>
    </source>
</evidence>
<keyword evidence="1" id="KW-1133">Transmembrane helix</keyword>
<feature type="transmembrane region" description="Helical" evidence="1">
    <location>
        <begin position="12"/>
        <end position="31"/>
    </location>
</feature>
<reference evidence="3 4" key="1">
    <citation type="submission" date="2023-12" db="EMBL/GenBank/DDBJ databases">
        <title>A. evansii MAY27, complete genome.</title>
        <authorList>
            <person name="Wang Y."/>
        </authorList>
    </citation>
    <scope>NUCLEOTIDE SEQUENCE [LARGE SCALE GENOMIC DNA]</scope>
    <source>
        <strain evidence="3 4">MAY27</strain>
    </source>
</reference>
<dbReference type="InterPro" id="IPR005530">
    <property type="entry name" value="SPW"/>
</dbReference>
<gene>
    <name evidence="3" type="ORF">U5817_12350</name>
</gene>
<name>A0ABZ1ASF4_AROEV</name>
<organism evidence="3 4">
    <name type="scientific">Aromatoleum evansii</name>
    <name type="common">Azoarcus evansii</name>
    <dbReference type="NCBI Taxonomy" id="59406"/>
    <lineage>
        <taxon>Bacteria</taxon>
        <taxon>Pseudomonadati</taxon>
        <taxon>Pseudomonadota</taxon>
        <taxon>Betaproteobacteria</taxon>
        <taxon>Rhodocyclales</taxon>
        <taxon>Rhodocyclaceae</taxon>
        <taxon>Aromatoleum</taxon>
    </lineage>
</organism>
<accession>A0ABZ1ASF4</accession>
<dbReference type="Proteomes" id="UP001626593">
    <property type="component" value="Chromosome"/>
</dbReference>
<feature type="transmembrane region" description="Helical" evidence="1">
    <location>
        <begin position="37"/>
        <end position="55"/>
    </location>
</feature>
<dbReference type="RefSeq" id="WP_026296189.1">
    <property type="nucleotide sequence ID" value="NZ_CP141259.1"/>
</dbReference>
<dbReference type="Pfam" id="PF03779">
    <property type="entry name" value="SPW"/>
    <property type="match status" value="1"/>
</dbReference>
<keyword evidence="4" id="KW-1185">Reference proteome</keyword>
<feature type="transmembrane region" description="Helical" evidence="1">
    <location>
        <begin position="87"/>
        <end position="106"/>
    </location>
</feature>
<protein>
    <submittedName>
        <fullName evidence="3">SPW repeat protein</fullName>
    </submittedName>
</protein>
<keyword evidence="1" id="KW-0472">Membrane</keyword>
<sequence length="120" mass="12794">MSATVKHWQDPVNLILGVWLAVSPWAFSYAMETTPTWNAVIAGALVAALALFELFKVAAWEEWSSVAIGAWLVASPWILGFAGVTAAVWNAVLVGLVVAVLALWALGTDKSIGGWWTPAT</sequence>
<evidence type="ECO:0000259" key="2">
    <source>
        <dbReference type="Pfam" id="PF03779"/>
    </source>
</evidence>
<feature type="transmembrane region" description="Helical" evidence="1">
    <location>
        <begin position="62"/>
        <end position="81"/>
    </location>
</feature>
<evidence type="ECO:0000256" key="1">
    <source>
        <dbReference type="SAM" id="Phobius"/>
    </source>
</evidence>
<keyword evidence="1" id="KW-0812">Transmembrane</keyword>
<evidence type="ECO:0000313" key="3">
    <source>
        <dbReference type="EMBL" id="WRL48805.1"/>
    </source>
</evidence>
<proteinExistence type="predicted"/>
<dbReference type="EMBL" id="CP141259">
    <property type="protein sequence ID" value="WRL48805.1"/>
    <property type="molecule type" value="Genomic_DNA"/>
</dbReference>
<feature type="domain" description="SPW repeat-containing integral membrane" evidence="2">
    <location>
        <begin position="8"/>
        <end position="103"/>
    </location>
</feature>